<dbReference type="Pfam" id="PF00122">
    <property type="entry name" value="E1-E2_ATPase"/>
    <property type="match status" value="1"/>
</dbReference>
<evidence type="ECO:0000256" key="3">
    <source>
        <dbReference type="ARBA" id="ARBA00012476"/>
    </source>
</evidence>
<sequence>MGEKKAENLEAVLNEAVDLENIPIEEVFEQLRCNKEGLTTEAAEERLAIFGPNKLEEKEESKILKFLGFMWNPLSWVMEAAAIMAIALANGGGKPPDWQDFVGIITLLLINSTISFIEESNAGNAAAALMARLAPIAKVLRDGRWREEEAAILVPGDIISIKLGDIIPADARLLDGDPLKIDQSALTGESLPVTKGPGDGVYSGSTCKQGEIEAVVIATGVHTFFGKAAHLVDSTNQVGHFQKVLTAIGNFCICTIVIGMFTEVIVMYPIQHRAYRPGIDNLLVLLIGGIPIAMPTVLSVTMAIGSHRLSQQGAITKRMTAIEEMAGMDVLCSDKTGTLTLNKLTVDKSLIEVFSKGVDQDTVILMAARASRTENQDAIDTAVVGMLADPKEARAGIQEVHFLPFNPTDKRTALTYIDGEGKMHRVSKGAPEQILHLAHNKLEIERRVHVVIDKFAERGLRSLAIAHQEVLEGRKESPGGPWQFIGLMPLFDPPRHDSAETIRRALNLGVNVKMITGDQLAIGKETGRRLGMGTNMYPSSALLGNSKDESIAALPVDELIEKADGFAGVFPDHKYEIVKRLQARRHICGMTGDGVNDAPALKKADIGIAVADATDAARSASDIVLTEPGLSVIISAVLTSRAIFQRMKNYTIYAVSITIRIVLGFMLLALIWKFDFPPFMVLIIAILNDGTIMTISKDRVKPSPLPDSWKLSEIFTTGIILGSYLAMMTVIFFWAAYKTDFFPRVFHVESLEKTAQDDFQKLASAVYLQVSTISQALIFVTRSRSWSFLERPGLLLMAAFLVAQLIATLIAVYADWGFAAIKGIGWGWAGVIWLYNLIFYFPLDLIKFIIRYALSGRAWDLVIEQRIAFTRQKDFGKEARELKWAHAQRTLHGLQPPDTKMFTDRSSFTDLNQMAEEAKRRAEIARLRELHTLKGHVESVVRLKGLDIDTIQQAYTV</sequence>
<dbReference type="SFLD" id="SFLDG00002">
    <property type="entry name" value="C1.7:_P-type_atpase_like"/>
    <property type="match status" value="1"/>
</dbReference>
<keyword evidence="20" id="KW-0378">Hydrolase</keyword>
<keyword evidence="11 18" id="KW-0460">Magnesium</keyword>
<dbReference type="PRINTS" id="PR00119">
    <property type="entry name" value="CATATPASE"/>
</dbReference>
<dbReference type="Proteomes" id="UP000236161">
    <property type="component" value="Unassembled WGS sequence"/>
</dbReference>
<dbReference type="SUPFAM" id="SSF81665">
    <property type="entry name" value="Calcium ATPase, transmembrane domain M"/>
    <property type="match status" value="1"/>
</dbReference>
<dbReference type="InterPro" id="IPR018303">
    <property type="entry name" value="ATPase_P-typ_P_site"/>
</dbReference>
<dbReference type="Pfam" id="PF00702">
    <property type="entry name" value="Hydrolase"/>
    <property type="match status" value="1"/>
</dbReference>
<dbReference type="Gene3D" id="6.10.140.890">
    <property type="match status" value="1"/>
</dbReference>
<dbReference type="EMBL" id="KZ452538">
    <property type="protein sequence ID" value="PKA48354.1"/>
    <property type="molecule type" value="Genomic_DNA"/>
</dbReference>
<keyword evidence="6 18" id="KW-0812">Transmembrane</keyword>
<keyword evidence="4 18" id="KW-0813">Transport</keyword>
<keyword evidence="7" id="KW-0479">Metal-binding</keyword>
<evidence type="ECO:0000256" key="16">
    <source>
        <dbReference type="ARBA" id="ARBA00048122"/>
    </source>
</evidence>
<dbReference type="SUPFAM" id="SSF56784">
    <property type="entry name" value="HAD-like"/>
    <property type="match status" value="1"/>
</dbReference>
<dbReference type="Gene3D" id="3.40.50.1000">
    <property type="entry name" value="HAD superfamily/HAD-like"/>
    <property type="match status" value="1"/>
</dbReference>
<evidence type="ECO:0000256" key="9">
    <source>
        <dbReference type="ARBA" id="ARBA00022781"/>
    </source>
</evidence>
<evidence type="ECO:0000256" key="18">
    <source>
        <dbReference type="RuleBase" id="RU362083"/>
    </source>
</evidence>
<feature type="transmembrane region" description="Helical" evidence="18">
    <location>
        <begin position="650"/>
        <end position="672"/>
    </location>
</feature>
<evidence type="ECO:0000256" key="13">
    <source>
        <dbReference type="ARBA" id="ARBA00022989"/>
    </source>
</evidence>
<evidence type="ECO:0000313" key="20">
    <source>
        <dbReference type="EMBL" id="PKA48354.1"/>
    </source>
</evidence>
<evidence type="ECO:0000256" key="15">
    <source>
        <dbReference type="ARBA" id="ARBA00023136"/>
    </source>
</evidence>
<feature type="transmembrane region" description="Helical" evidence="18">
    <location>
        <begin position="715"/>
        <end position="737"/>
    </location>
</feature>
<evidence type="ECO:0000256" key="17">
    <source>
        <dbReference type="ARBA" id="ARBA00071631"/>
    </source>
</evidence>
<dbReference type="InterPro" id="IPR059000">
    <property type="entry name" value="ATPase_P-type_domA"/>
</dbReference>
<dbReference type="SFLD" id="SFLDS00003">
    <property type="entry name" value="Haloacid_Dehalogenase"/>
    <property type="match status" value="1"/>
</dbReference>
<dbReference type="GO" id="GO:0005524">
    <property type="term" value="F:ATP binding"/>
    <property type="evidence" value="ECO:0007669"/>
    <property type="project" value="UniProtKB-UniRule"/>
</dbReference>
<dbReference type="SFLD" id="SFLDF00027">
    <property type="entry name" value="p-type_atpase"/>
    <property type="match status" value="1"/>
</dbReference>
<dbReference type="PRINTS" id="PR00120">
    <property type="entry name" value="HATPASE"/>
</dbReference>
<keyword evidence="14 18" id="KW-0406">Ion transport</keyword>
<dbReference type="InterPro" id="IPR023298">
    <property type="entry name" value="ATPase_P-typ_TM_dom_sf"/>
</dbReference>
<evidence type="ECO:0000256" key="2">
    <source>
        <dbReference type="ARBA" id="ARBA00008804"/>
    </source>
</evidence>
<keyword evidence="5" id="KW-0597">Phosphoprotein</keyword>
<dbReference type="InterPro" id="IPR023214">
    <property type="entry name" value="HAD_sf"/>
</dbReference>
<evidence type="ECO:0000259" key="19">
    <source>
        <dbReference type="SMART" id="SM00831"/>
    </source>
</evidence>
<accession>A0A2H9ZYJ6</accession>
<dbReference type="InterPro" id="IPR006534">
    <property type="entry name" value="P-type_ATPase_IIIA"/>
</dbReference>
<feature type="transmembrane region" description="Helical" evidence="18">
    <location>
        <begin position="66"/>
        <end position="89"/>
    </location>
</feature>
<keyword evidence="12 18" id="KW-1278">Translocase</keyword>
<protein>
    <recommendedName>
        <fullName evidence="17 18">Plasma membrane ATPase</fullName>
        <ecNumber evidence="3 18">7.1.2.1</ecNumber>
    </recommendedName>
</protein>
<organism evidence="20 21">
    <name type="scientific">Apostasia shenzhenica</name>
    <dbReference type="NCBI Taxonomy" id="1088818"/>
    <lineage>
        <taxon>Eukaryota</taxon>
        <taxon>Viridiplantae</taxon>
        <taxon>Streptophyta</taxon>
        <taxon>Embryophyta</taxon>
        <taxon>Tracheophyta</taxon>
        <taxon>Spermatophyta</taxon>
        <taxon>Magnoliopsida</taxon>
        <taxon>Liliopsida</taxon>
        <taxon>Asparagales</taxon>
        <taxon>Orchidaceae</taxon>
        <taxon>Apostasioideae</taxon>
        <taxon>Apostasia</taxon>
    </lineage>
</organism>
<dbReference type="GO" id="GO:0120029">
    <property type="term" value="P:proton export across plasma membrane"/>
    <property type="evidence" value="ECO:0007669"/>
    <property type="project" value="UniProtKB-UniRule"/>
</dbReference>
<proteinExistence type="inferred from homology"/>
<dbReference type="SMART" id="SM00831">
    <property type="entry name" value="Cation_ATPase_N"/>
    <property type="match status" value="1"/>
</dbReference>
<dbReference type="SUPFAM" id="SSF81653">
    <property type="entry name" value="Calcium ATPase, transduction domain A"/>
    <property type="match status" value="1"/>
</dbReference>
<evidence type="ECO:0000256" key="6">
    <source>
        <dbReference type="ARBA" id="ARBA00022692"/>
    </source>
</evidence>
<evidence type="ECO:0000256" key="1">
    <source>
        <dbReference type="ARBA" id="ARBA00004141"/>
    </source>
</evidence>
<dbReference type="NCBIfam" id="TIGR01647">
    <property type="entry name" value="ATPase-IIIA_H"/>
    <property type="match status" value="1"/>
</dbReference>
<evidence type="ECO:0000256" key="14">
    <source>
        <dbReference type="ARBA" id="ARBA00023065"/>
    </source>
</evidence>
<dbReference type="NCBIfam" id="TIGR01494">
    <property type="entry name" value="ATPase_P-type"/>
    <property type="match status" value="2"/>
</dbReference>
<keyword evidence="13 18" id="KW-1133">Transmembrane helix</keyword>
<dbReference type="Gene3D" id="2.70.150.10">
    <property type="entry name" value="Calcium-transporting ATPase, cytoplasmic transduction domain A"/>
    <property type="match status" value="1"/>
</dbReference>
<feature type="transmembrane region" description="Helical" evidence="18">
    <location>
        <begin position="282"/>
        <end position="304"/>
    </location>
</feature>
<feature type="domain" description="Cation-transporting P-type ATPase N-terminal" evidence="19">
    <location>
        <begin position="18"/>
        <end position="90"/>
    </location>
</feature>
<feature type="transmembrane region" description="Helical" evidence="18">
    <location>
        <begin position="826"/>
        <end position="843"/>
    </location>
</feature>
<keyword evidence="10 18" id="KW-0067">ATP-binding</keyword>
<dbReference type="FunFam" id="1.20.1110.10:FF:000045">
    <property type="entry name" value="ATPase 4 plasma membrane-type"/>
    <property type="match status" value="1"/>
</dbReference>
<evidence type="ECO:0000256" key="7">
    <source>
        <dbReference type="ARBA" id="ARBA00022723"/>
    </source>
</evidence>
<keyword evidence="21" id="KW-1185">Reference proteome</keyword>
<keyword evidence="15 18" id="KW-0472">Membrane</keyword>
<dbReference type="PANTHER" id="PTHR42861">
    <property type="entry name" value="CALCIUM-TRANSPORTING ATPASE"/>
    <property type="match status" value="1"/>
</dbReference>
<evidence type="ECO:0000256" key="10">
    <source>
        <dbReference type="ARBA" id="ARBA00022840"/>
    </source>
</evidence>
<dbReference type="InterPro" id="IPR023299">
    <property type="entry name" value="ATPase_P-typ_cyto_dom_N"/>
</dbReference>
<keyword evidence="9 18" id="KW-0375">Hydrogen ion transport</keyword>
<dbReference type="PROSITE" id="PS00154">
    <property type="entry name" value="ATPASE_E1_E2"/>
    <property type="match status" value="1"/>
</dbReference>
<dbReference type="GO" id="GO:0016887">
    <property type="term" value="F:ATP hydrolysis activity"/>
    <property type="evidence" value="ECO:0007669"/>
    <property type="project" value="InterPro"/>
</dbReference>
<dbReference type="FunFam" id="2.70.150.10:FF:000004">
    <property type="entry name" value="Plasma membrane ATPase"/>
    <property type="match status" value="1"/>
</dbReference>
<comment type="catalytic activity">
    <reaction evidence="16 18">
        <text>ATP + H2O + H(+)(in) = ADP + phosphate + 2 H(+)(out)</text>
        <dbReference type="Rhea" id="RHEA:20852"/>
        <dbReference type="ChEBI" id="CHEBI:15377"/>
        <dbReference type="ChEBI" id="CHEBI:15378"/>
        <dbReference type="ChEBI" id="CHEBI:30616"/>
        <dbReference type="ChEBI" id="CHEBI:43474"/>
        <dbReference type="ChEBI" id="CHEBI:456216"/>
        <dbReference type="EC" id="7.1.2.1"/>
    </reaction>
</comment>
<dbReference type="AlphaFoldDB" id="A0A2H9ZYJ6"/>
<evidence type="ECO:0000256" key="12">
    <source>
        <dbReference type="ARBA" id="ARBA00022967"/>
    </source>
</evidence>
<feature type="transmembrane region" description="Helical" evidence="18">
    <location>
        <begin position="244"/>
        <end position="270"/>
    </location>
</feature>
<dbReference type="InterPro" id="IPR044492">
    <property type="entry name" value="P_typ_ATPase_HD_dom"/>
</dbReference>
<dbReference type="Gene3D" id="1.20.1110.10">
    <property type="entry name" value="Calcium-transporting ATPase, transmembrane domain"/>
    <property type="match status" value="1"/>
</dbReference>
<dbReference type="GO" id="GO:0005886">
    <property type="term" value="C:plasma membrane"/>
    <property type="evidence" value="ECO:0007669"/>
    <property type="project" value="UniProtKB-SubCell"/>
</dbReference>
<feature type="transmembrane region" description="Helical" evidence="18">
    <location>
        <begin position="101"/>
        <end position="117"/>
    </location>
</feature>
<evidence type="ECO:0000256" key="8">
    <source>
        <dbReference type="ARBA" id="ARBA00022741"/>
    </source>
</evidence>
<reference evidence="20 21" key="1">
    <citation type="journal article" date="2017" name="Nature">
        <title>The Apostasia genome and the evolution of orchids.</title>
        <authorList>
            <person name="Zhang G.Q."/>
            <person name="Liu K.W."/>
            <person name="Li Z."/>
            <person name="Lohaus R."/>
            <person name="Hsiao Y.Y."/>
            <person name="Niu S.C."/>
            <person name="Wang J.Y."/>
            <person name="Lin Y.C."/>
            <person name="Xu Q."/>
            <person name="Chen L.J."/>
            <person name="Yoshida K."/>
            <person name="Fujiwara S."/>
            <person name="Wang Z.W."/>
            <person name="Zhang Y.Q."/>
            <person name="Mitsuda N."/>
            <person name="Wang M."/>
            <person name="Liu G.H."/>
            <person name="Pecoraro L."/>
            <person name="Huang H.X."/>
            <person name="Xiao X.J."/>
            <person name="Lin M."/>
            <person name="Wu X.Y."/>
            <person name="Wu W.L."/>
            <person name="Chen Y.Y."/>
            <person name="Chang S.B."/>
            <person name="Sakamoto S."/>
            <person name="Ohme-Takagi M."/>
            <person name="Yagi M."/>
            <person name="Zeng S.J."/>
            <person name="Shen C.Y."/>
            <person name="Yeh C.M."/>
            <person name="Luo Y.B."/>
            <person name="Tsai W.C."/>
            <person name="Van de Peer Y."/>
            <person name="Liu Z.J."/>
        </authorList>
    </citation>
    <scope>NUCLEOTIDE SEQUENCE [LARGE SCALE GENOMIC DNA]</scope>
    <source>
        <strain evidence="21">cv. Shenzhen</strain>
        <tissue evidence="20">Stem</tissue>
    </source>
</reference>
<evidence type="ECO:0000313" key="21">
    <source>
        <dbReference type="Proteomes" id="UP000236161"/>
    </source>
</evidence>
<comment type="subcellular location">
    <subcellularLocation>
        <location evidence="18">Cell membrane</location>
        <topology evidence="18">Multi-pass membrane protein</topology>
    </subcellularLocation>
    <subcellularLocation>
        <location evidence="1">Membrane</location>
        <topology evidence="1">Multi-pass membrane protein</topology>
    </subcellularLocation>
</comment>
<dbReference type="InterPro" id="IPR004014">
    <property type="entry name" value="ATPase_P-typ_cation-transptr_N"/>
</dbReference>
<dbReference type="Pfam" id="PF00690">
    <property type="entry name" value="Cation_ATPase_N"/>
    <property type="match status" value="1"/>
</dbReference>
<gene>
    <name evidence="20" type="primary">PMA1</name>
    <name evidence="20" type="ORF">AXF42_Ash020446</name>
</gene>
<dbReference type="InterPro" id="IPR001757">
    <property type="entry name" value="P_typ_ATPase"/>
</dbReference>
<dbReference type="InterPro" id="IPR008250">
    <property type="entry name" value="ATPase_P-typ_transduc_dom_A_sf"/>
</dbReference>
<dbReference type="InterPro" id="IPR036412">
    <property type="entry name" value="HAD-like_sf"/>
</dbReference>
<dbReference type="EC" id="7.1.2.1" evidence="3 18"/>
<dbReference type="FunFam" id="3.40.50.1000:FF:000211">
    <property type="entry name" value="Plasma membrane ATPase"/>
    <property type="match status" value="1"/>
</dbReference>
<dbReference type="CDD" id="cd02076">
    <property type="entry name" value="P-type_ATPase_H"/>
    <property type="match status" value="1"/>
</dbReference>
<comment type="similarity">
    <text evidence="2 18">Belongs to the cation transport ATPase (P-type) (TC 3.A.3) family. Type IIIA subfamily.</text>
</comment>
<dbReference type="GO" id="GO:0046872">
    <property type="term" value="F:metal ion binding"/>
    <property type="evidence" value="ECO:0007669"/>
    <property type="project" value="UniProtKB-KW"/>
</dbReference>
<dbReference type="GO" id="GO:0008553">
    <property type="term" value="F:P-type proton-exporting transporter activity"/>
    <property type="evidence" value="ECO:0007669"/>
    <property type="project" value="UniProtKB-UniRule"/>
</dbReference>
<dbReference type="FunFam" id="3.40.1110.10:FF:000004">
    <property type="entry name" value="Plasma membrane ATPase"/>
    <property type="match status" value="1"/>
</dbReference>
<dbReference type="STRING" id="1088818.A0A2H9ZYJ6"/>
<evidence type="ECO:0000256" key="5">
    <source>
        <dbReference type="ARBA" id="ARBA00022553"/>
    </source>
</evidence>
<keyword evidence="8 18" id="KW-0547">Nucleotide-binding</keyword>
<name>A0A2H9ZYJ6_9ASPA</name>
<feature type="transmembrane region" description="Helical" evidence="18">
    <location>
        <begin position="793"/>
        <end position="814"/>
    </location>
</feature>
<evidence type="ECO:0000256" key="4">
    <source>
        <dbReference type="ARBA" id="ARBA00022448"/>
    </source>
</evidence>
<dbReference type="Gene3D" id="3.40.1110.10">
    <property type="entry name" value="Calcium-transporting ATPase, cytoplasmic domain N"/>
    <property type="match status" value="1"/>
</dbReference>
<dbReference type="OrthoDB" id="116380at2759"/>
<evidence type="ECO:0000256" key="11">
    <source>
        <dbReference type="ARBA" id="ARBA00022842"/>
    </source>
</evidence>